<dbReference type="STRING" id="1150469.RSPPHO_01375"/>
<dbReference type="EMBL" id="HE663493">
    <property type="protein sequence ID" value="CCG08001.1"/>
    <property type="molecule type" value="Genomic_DNA"/>
</dbReference>
<dbReference type="InterPro" id="IPR027417">
    <property type="entry name" value="P-loop_NTPase"/>
</dbReference>
<dbReference type="Gene3D" id="3.40.50.300">
    <property type="entry name" value="P-loop containing nucleotide triphosphate hydrolases"/>
    <property type="match status" value="1"/>
</dbReference>
<dbReference type="eggNOG" id="COG0703">
    <property type="taxonomic scope" value="Bacteria"/>
</dbReference>
<dbReference type="PANTHER" id="PTHR21087">
    <property type="entry name" value="SHIKIMATE KINASE"/>
    <property type="match status" value="1"/>
</dbReference>
<evidence type="ECO:0000256" key="10">
    <source>
        <dbReference type="ARBA" id="ARBA00048567"/>
    </source>
</evidence>
<keyword evidence="4 11" id="KW-0028">Amino-acid biosynthesis</keyword>
<evidence type="ECO:0000256" key="3">
    <source>
        <dbReference type="ARBA" id="ARBA00012154"/>
    </source>
</evidence>
<keyword evidence="9 11" id="KW-0057">Aromatic amino acid biosynthesis</keyword>
<keyword evidence="7 11" id="KW-0418">Kinase</keyword>
<evidence type="ECO:0000256" key="7">
    <source>
        <dbReference type="ARBA" id="ARBA00022777"/>
    </source>
</evidence>
<dbReference type="InterPro" id="IPR031322">
    <property type="entry name" value="Shikimate/glucono_kinase"/>
</dbReference>
<keyword evidence="6 11" id="KW-0547">Nucleotide-binding</keyword>
<proteinExistence type="inferred from homology"/>
<name>H6SJ36_PARPM</name>
<feature type="binding site" evidence="11">
    <location>
        <position position="124"/>
    </location>
    <ligand>
        <name>substrate</name>
    </ligand>
</feature>
<dbReference type="GO" id="GO:0004765">
    <property type="term" value="F:shikimate kinase activity"/>
    <property type="evidence" value="ECO:0007669"/>
    <property type="project" value="UniProtKB-UniRule"/>
</dbReference>
<evidence type="ECO:0000313" key="14">
    <source>
        <dbReference type="Proteomes" id="UP000033220"/>
    </source>
</evidence>
<dbReference type="AlphaFoldDB" id="H6SJ36"/>
<comment type="similarity">
    <text evidence="2 11">Belongs to the shikimate kinase family.</text>
</comment>
<feature type="binding site" evidence="11">
    <location>
        <position position="60"/>
    </location>
    <ligand>
        <name>Mg(2+)</name>
        <dbReference type="ChEBI" id="CHEBI:18420"/>
    </ligand>
</feature>
<keyword evidence="8 11" id="KW-0067">ATP-binding</keyword>
<dbReference type="CDD" id="cd00464">
    <property type="entry name" value="SK"/>
    <property type="match status" value="1"/>
</dbReference>
<keyword evidence="11" id="KW-0963">Cytoplasm</keyword>
<dbReference type="Pfam" id="PF01202">
    <property type="entry name" value="SKI"/>
    <property type="match status" value="1"/>
</dbReference>
<keyword evidence="5 11" id="KW-0808">Transferase</keyword>
<comment type="catalytic activity">
    <reaction evidence="10 11">
        <text>shikimate + ATP = 3-phosphoshikimate + ADP + H(+)</text>
        <dbReference type="Rhea" id="RHEA:13121"/>
        <dbReference type="ChEBI" id="CHEBI:15378"/>
        <dbReference type="ChEBI" id="CHEBI:30616"/>
        <dbReference type="ChEBI" id="CHEBI:36208"/>
        <dbReference type="ChEBI" id="CHEBI:145989"/>
        <dbReference type="ChEBI" id="CHEBI:456216"/>
        <dbReference type="EC" id="2.7.1.71"/>
    </reaction>
</comment>
<dbReference type="PRINTS" id="PR01100">
    <property type="entry name" value="SHIKIMTKNASE"/>
</dbReference>
<evidence type="ECO:0000313" key="13">
    <source>
        <dbReference type="EMBL" id="CCG08001.1"/>
    </source>
</evidence>
<evidence type="ECO:0000256" key="5">
    <source>
        <dbReference type="ARBA" id="ARBA00022679"/>
    </source>
</evidence>
<protein>
    <recommendedName>
        <fullName evidence="3 11">Shikimate kinase</fullName>
        <shortName evidence="11">SK</shortName>
        <ecNumber evidence="3 11">2.7.1.71</ecNumber>
    </recommendedName>
</protein>
<keyword evidence="11" id="KW-0479">Metal-binding</keyword>
<accession>H6SJ36</accession>
<dbReference type="PATRIC" id="fig|1150469.3.peg.1552"/>
<evidence type="ECO:0000256" key="4">
    <source>
        <dbReference type="ARBA" id="ARBA00022605"/>
    </source>
</evidence>
<feature type="binding site" evidence="11">
    <location>
        <position position="78"/>
    </location>
    <ligand>
        <name>substrate</name>
    </ligand>
</feature>
<evidence type="ECO:0000256" key="6">
    <source>
        <dbReference type="ARBA" id="ARBA00022741"/>
    </source>
</evidence>
<dbReference type="InterPro" id="IPR000623">
    <property type="entry name" value="Shikimate_kinase/TSH1"/>
</dbReference>
<organism evidence="13 14">
    <name type="scientific">Pararhodospirillum photometricum DSM 122</name>
    <dbReference type="NCBI Taxonomy" id="1150469"/>
    <lineage>
        <taxon>Bacteria</taxon>
        <taxon>Pseudomonadati</taxon>
        <taxon>Pseudomonadota</taxon>
        <taxon>Alphaproteobacteria</taxon>
        <taxon>Rhodospirillales</taxon>
        <taxon>Rhodospirillaceae</taxon>
        <taxon>Pararhodospirillum</taxon>
    </lineage>
</organism>
<evidence type="ECO:0000256" key="8">
    <source>
        <dbReference type="ARBA" id="ARBA00022840"/>
    </source>
</evidence>
<dbReference type="UniPathway" id="UPA00053">
    <property type="reaction ID" value="UER00088"/>
</dbReference>
<comment type="subunit">
    <text evidence="11">Monomer.</text>
</comment>
<keyword evidence="11" id="KW-0460">Magnesium</keyword>
<gene>
    <name evidence="11 13" type="primary">aroK</name>
    <name evidence="13" type="ORF">RSPPHO_01375</name>
</gene>
<keyword evidence="14" id="KW-1185">Reference proteome</keyword>
<dbReference type="PANTHER" id="PTHR21087:SF16">
    <property type="entry name" value="SHIKIMATE KINASE 1, CHLOROPLASTIC"/>
    <property type="match status" value="1"/>
</dbReference>
<feature type="binding site" evidence="11">
    <location>
        <position position="102"/>
    </location>
    <ligand>
        <name>substrate</name>
    </ligand>
</feature>
<dbReference type="GO" id="GO:0000287">
    <property type="term" value="F:magnesium ion binding"/>
    <property type="evidence" value="ECO:0007669"/>
    <property type="project" value="UniProtKB-UniRule"/>
</dbReference>
<reference evidence="13 14" key="1">
    <citation type="submission" date="2012-02" db="EMBL/GenBank/DDBJ databases">
        <title>Shotgun genome sequence of Phaeospirillum photometricum DSM 122.</title>
        <authorList>
            <person name="Duquesne K."/>
            <person name="Sturgis J."/>
        </authorList>
    </citation>
    <scope>NUCLEOTIDE SEQUENCE [LARGE SCALE GENOMIC DNA]</scope>
    <source>
        <strain evidence="14">DSM122</strain>
    </source>
</reference>
<dbReference type="HAMAP" id="MF_00109">
    <property type="entry name" value="Shikimate_kinase"/>
    <property type="match status" value="1"/>
</dbReference>
<feature type="region of interest" description="Disordered" evidence="12">
    <location>
        <begin position="1"/>
        <end position="34"/>
    </location>
</feature>
<feature type="binding site" evidence="11">
    <location>
        <begin position="56"/>
        <end position="61"/>
    </location>
    <ligand>
        <name>ATP</name>
        <dbReference type="ChEBI" id="CHEBI:30616"/>
    </ligand>
</feature>
<comment type="pathway">
    <text evidence="1 11">Metabolic intermediate biosynthesis; chorismate biosynthesis; chorismate from D-erythrose 4-phosphate and phosphoenolpyruvate: step 5/7.</text>
</comment>
<evidence type="ECO:0000256" key="1">
    <source>
        <dbReference type="ARBA" id="ARBA00004842"/>
    </source>
</evidence>
<dbReference type="InterPro" id="IPR023000">
    <property type="entry name" value="Shikimate_kinase_CS"/>
</dbReference>
<dbReference type="NCBIfam" id="NF010552">
    <property type="entry name" value="PRK13946.1"/>
    <property type="match status" value="1"/>
</dbReference>
<dbReference type="GO" id="GO:0008652">
    <property type="term" value="P:amino acid biosynthetic process"/>
    <property type="evidence" value="ECO:0007669"/>
    <property type="project" value="UniProtKB-KW"/>
</dbReference>
<feature type="compositionally biased region" description="Polar residues" evidence="12">
    <location>
        <begin position="1"/>
        <end position="19"/>
    </location>
</feature>
<comment type="caution">
    <text evidence="11">Lacks conserved residue(s) required for the propagation of feature annotation.</text>
</comment>
<dbReference type="KEGG" id="rpm:RSPPHO_01375"/>
<evidence type="ECO:0000256" key="12">
    <source>
        <dbReference type="SAM" id="MobiDB-lite"/>
    </source>
</evidence>
<dbReference type="PROSITE" id="PS01128">
    <property type="entry name" value="SHIKIMATE_KINASE"/>
    <property type="match status" value="1"/>
</dbReference>
<dbReference type="EC" id="2.7.1.71" evidence="3 11"/>
<sequence length="227" mass="24376">MYAIQTMTSQAQCTGSPLSDQRHPVGGPEASAPCAPLGDGSAPGLQRTVVLVGLMGAGKTCVGRCLARMAGVPFVDADAEIETAARLPIAEIFARYGEAEFRATERRVMERLLERSPCVLATGGGAFMAEETRALIRAQGVSLWLRADLETLVARTAGRSHRPLLNTGDARETLRGLMERRYPVYAEADVVVDTTQEPPHTTARRAWDALARTPAFVVSPSSPEFLP</sequence>
<dbReference type="GO" id="GO:0005524">
    <property type="term" value="F:ATP binding"/>
    <property type="evidence" value="ECO:0007669"/>
    <property type="project" value="UniProtKB-UniRule"/>
</dbReference>
<dbReference type="GO" id="GO:0009423">
    <property type="term" value="P:chorismate biosynthetic process"/>
    <property type="evidence" value="ECO:0007669"/>
    <property type="project" value="UniProtKB-UniRule"/>
</dbReference>
<feature type="binding site" evidence="11">
    <location>
        <position position="181"/>
    </location>
    <ligand>
        <name>substrate</name>
    </ligand>
</feature>
<dbReference type="GO" id="GO:0009073">
    <property type="term" value="P:aromatic amino acid family biosynthetic process"/>
    <property type="evidence" value="ECO:0007669"/>
    <property type="project" value="UniProtKB-KW"/>
</dbReference>
<dbReference type="Proteomes" id="UP000033220">
    <property type="component" value="Chromosome DSM 122"/>
</dbReference>
<feature type="binding site" evidence="11">
    <location>
        <position position="162"/>
    </location>
    <ligand>
        <name>ATP</name>
        <dbReference type="ChEBI" id="CHEBI:30616"/>
    </ligand>
</feature>
<comment type="subcellular location">
    <subcellularLocation>
        <location evidence="11">Cytoplasm</location>
    </subcellularLocation>
</comment>
<comment type="function">
    <text evidence="11">Catalyzes the specific phosphorylation of the 3-hydroxyl group of shikimic acid using ATP as a cosubstrate.</text>
</comment>
<dbReference type="GO" id="GO:0005829">
    <property type="term" value="C:cytosol"/>
    <property type="evidence" value="ECO:0007669"/>
    <property type="project" value="TreeGrafter"/>
</dbReference>
<evidence type="ECO:0000256" key="9">
    <source>
        <dbReference type="ARBA" id="ARBA00023141"/>
    </source>
</evidence>
<dbReference type="HOGENOM" id="CLU_057607_2_0_5"/>
<dbReference type="SUPFAM" id="SSF52540">
    <property type="entry name" value="P-loop containing nucleoside triphosphate hydrolases"/>
    <property type="match status" value="1"/>
</dbReference>
<evidence type="ECO:0000256" key="2">
    <source>
        <dbReference type="ARBA" id="ARBA00006997"/>
    </source>
</evidence>
<comment type="cofactor">
    <cofactor evidence="11">
        <name>Mg(2+)</name>
        <dbReference type="ChEBI" id="CHEBI:18420"/>
    </cofactor>
    <text evidence="11">Binds 1 Mg(2+) ion per subunit.</text>
</comment>
<evidence type="ECO:0000256" key="11">
    <source>
        <dbReference type="HAMAP-Rule" id="MF_00109"/>
    </source>
</evidence>